<evidence type="ECO:0000259" key="2">
    <source>
        <dbReference type="Pfam" id="PF16862"/>
    </source>
</evidence>
<sequence>MKLIIFTLVLWTCQVAASVLSLLHLESLNKRGIDKRAVVRTINAKVPKSAPAGRQVIDAAFQSFSIEFSYMLDYAGNNTHPNKFSYNIIQSLKDISGAYPIIRAGGTTQNRANFYENQTTALIQKLNPGADQPSSLSVGPTWMQSFQQFPSGTQYIYGLNFYDGDAGKEQAVLQAVAAFDNIGDNLYAFEIGNEVDGFNTGTRRPTTWGIKDYVKQWKEYAAAIEKELGRSNSKPLFQAGNFQAPRNLVDASRFTAATAIKEGIDSTGMVKTISDHDYMGSNCGDTNTNSLVKNILNHARMTSLMWYHEVLGNYSVSQNIPYVIGETNSISCQGQLGLSDVFAASLWSIDYTLYVATLSVSRIYFHNGTPYRYSAWQPIATSTAPAQAKPLFYGSWFIASALSGGNKQVALLVNETRFTAYAIYEASPAKLSAIAVINLEIFNTTMKQEDRPITDFVLPSDVDVSNARVRRLTAPGVEKADNITWAAQHISSGGTIAGTRKTEKLVGGGRTVEVGAGEAVLVSFVDFS</sequence>
<gene>
    <name evidence="3" type="ORF">HYFRA_00000105</name>
</gene>
<dbReference type="InterPro" id="IPR013780">
    <property type="entry name" value="Glyco_hydro_b"/>
</dbReference>
<feature type="domain" description="Beta-glucuronidase C-terminal" evidence="2">
    <location>
        <begin position="420"/>
        <end position="521"/>
    </location>
</feature>
<dbReference type="PANTHER" id="PTHR36183:SF2">
    <property type="entry name" value="BETA-GLUCURONIDASE C-TERMINAL DOMAIN-CONTAINING PROTEIN"/>
    <property type="match status" value="1"/>
</dbReference>
<dbReference type="Gene3D" id="3.20.20.80">
    <property type="entry name" value="Glycosidases"/>
    <property type="match status" value="1"/>
</dbReference>
<organism evidence="3 4">
    <name type="scientific">Hymenoscyphus fraxineus</name>
    <dbReference type="NCBI Taxonomy" id="746836"/>
    <lineage>
        <taxon>Eukaryota</taxon>
        <taxon>Fungi</taxon>
        <taxon>Dikarya</taxon>
        <taxon>Ascomycota</taxon>
        <taxon>Pezizomycotina</taxon>
        <taxon>Leotiomycetes</taxon>
        <taxon>Helotiales</taxon>
        <taxon>Helotiaceae</taxon>
        <taxon>Hymenoscyphus</taxon>
    </lineage>
</organism>
<dbReference type="AlphaFoldDB" id="A0A9N9L590"/>
<dbReference type="Proteomes" id="UP000696280">
    <property type="component" value="Unassembled WGS sequence"/>
</dbReference>
<dbReference type="InterPro" id="IPR052974">
    <property type="entry name" value="GH79_Enzymes"/>
</dbReference>
<comment type="caution">
    <text evidence="3">The sequence shown here is derived from an EMBL/GenBank/DDBJ whole genome shotgun (WGS) entry which is preliminary data.</text>
</comment>
<dbReference type="OrthoDB" id="2831684at2759"/>
<evidence type="ECO:0000313" key="4">
    <source>
        <dbReference type="Proteomes" id="UP000696280"/>
    </source>
</evidence>
<evidence type="ECO:0000313" key="3">
    <source>
        <dbReference type="EMBL" id="CAG8957767.1"/>
    </source>
</evidence>
<feature type="chain" id="PRO_5040224823" description="Beta-glucuronidase C-terminal domain-containing protein" evidence="1">
    <location>
        <begin position="18"/>
        <end position="528"/>
    </location>
</feature>
<keyword evidence="4" id="KW-1185">Reference proteome</keyword>
<dbReference type="InterPro" id="IPR017853">
    <property type="entry name" value="GH"/>
</dbReference>
<name>A0A9N9L590_9HELO</name>
<feature type="signal peptide" evidence="1">
    <location>
        <begin position="1"/>
        <end position="17"/>
    </location>
</feature>
<dbReference type="SUPFAM" id="SSF51445">
    <property type="entry name" value="(Trans)glycosidases"/>
    <property type="match status" value="1"/>
</dbReference>
<dbReference type="EMBL" id="CAJVRL010000081">
    <property type="protein sequence ID" value="CAG8957767.1"/>
    <property type="molecule type" value="Genomic_DNA"/>
</dbReference>
<reference evidence="3" key="1">
    <citation type="submission" date="2021-07" db="EMBL/GenBank/DDBJ databases">
        <authorList>
            <person name="Durling M."/>
        </authorList>
    </citation>
    <scope>NUCLEOTIDE SEQUENCE</scope>
</reference>
<protein>
    <recommendedName>
        <fullName evidence="2">Beta-glucuronidase C-terminal domain-containing protein</fullName>
    </recommendedName>
</protein>
<accession>A0A9N9L590</accession>
<keyword evidence="1" id="KW-0732">Signal</keyword>
<dbReference type="Pfam" id="PF16862">
    <property type="entry name" value="Glyco_hydro_79C"/>
    <property type="match status" value="1"/>
</dbReference>
<proteinExistence type="predicted"/>
<evidence type="ECO:0000256" key="1">
    <source>
        <dbReference type="SAM" id="SignalP"/>
    </source>
</evidence>
<dbReference type="InterPro" id="IPR031728">
    <property type="entry name" value="GlcAase_C"/>
</dbReference>
<dbReference type="PANTHER" id="PTHR36183">
    <property type="entry name" value="BETA-GLUCURONIDASE"/>
    <property type="match status" value="1"/>
</dbReference>
<dbReference type="Gene3D" id="2.60.40.1180">
    <property type="entry name" value="Golgi alpha-mannosidase II"/>
    <property type="match status" value="1"/>
</dbReference>